<dbReference type="InterPro" id="IPR006626">
    <property type="entry name" value="PbH1"/>
</dbReference>
<dbReference type="SMART" id="SM00710">
    <property type="entry name" value="PbH1"/>
    <property type="match status" value="5"/>
</dbReference>
<dbReference type="Pfam" id="PF13229">
    <property type="entry name" value="Beta_helix"/>
    <property type="match status" value="1"/>
</dbReference>
<evidence type="ECO:0000313" key="5">
    <source>
        <dbReference type="Proteomes" id="UP001500804"/>
    </source>
</evidence>
<dbReference type="EMBL" id="BAABJO010000004">
    <property type="protein sequence ID" value="GAA5114361.1"/>
    <property type="molecule type" value="Genomic_DNA"/>
</dbReference>
<dbReference type="InterPro" id="IPR039448">
    <property type="entry name" value="Beta_helix"/>
</dbReference>
<evidence type="ECO:0000313" key="4">
    <source>
        <dbReference type="EMBL" id="GAA5114361.1"/>
    </source>
</evidence>
<protein>
    <recommendedName>
        <fullName evidence="3">Right handed beta helix domain-containing protein</fullName>
    </recommendedName>
</protein>
<accession>A0ABP9NFP1</accession>
<dbReference type="Proteomes" id="UP001500804">
    <property type="component" value="Unassembled WGS sequence"/>
</dbReference>
<organism evidence="4 5">
    <name type="scientific">Pseudonocardia adelaidensis</name>
    <dbReference type="NCBI Taxonomy" id="648754"/>
    <lineage>
        <taxon>Bacteria</taxon>
        <taxon>Bacillati</taxon>
        <taxon>Actinomycetota</taxon>
        <taxon>Actinomycetes</taxon>
        <taxon>Pseudonocardiales</taxon>
        <taxon>Pseudonocardiaceae</taxon>
        <taxon>Pseudonocardia</taxon>
    </lineage>
</organism>
<feature type="region of interest" description="Disordered" evidence="1">
    <location>
        <begin position="247"/>
        <end position="266"/>
    </location>
</feature>
<keyword evidence="2" id="KW-1133">Transmembrane helix</keyword>
<dbReference type="SUPFAM" id="SSF51126">
    <property type="entry name" value="Pectin lyase-like"/>
    <property type="match status" value="1"/>
</dbReference>
<feature type="transmembrane region" description="Helical" evidence="2">
    <location>
        <begin position="222"/>
        <end position="239"/>
    </location>
</feature>
<keyword evidence="5" id="KW-1185">Reference proteome</keyword>
<dbReference type="Gene3D" id="2.160.20.10">
    <property type="entry name" value="Single-stranded right-handed beta-helix, Pectin lyase-like"/>
    <property type="match status" value="1"/>
</dbReference>
<keyword evidence="2" id="KW-0812">Transmembrane</keyword>
<dbReference type="InterPro" id="IPR011050">
    <property type="entry name" value="Pectin_lyase_fold/virulence"/>
</dbReference>
<dbReference type="InterPro" id="IPR012334">
    <property type="entry name" value="Pectin_lyas_fold"/>
</dbReference>
<keyword evidence="2" id="KW-0472">Membrane</keyword>
<evidence type="ECO:0000259" key="3">
    <source>
        <dbReference type="Pfam" id="PF13229"/>
    </source>
</evidence>
<proteinExistence type="predicted"/>
<comment type="caution">
    <text evidence="4">The sequence shown here is derived from an EMBL/GenBank/DDBJ whole genome shotgun (WGS) entry which is preliminary data.</text>
</comment>
<sequence length="266" mass="26756">MTSDSVFTHVHSTGIVLDGVRTIGGSRGLVTEKSTSGLEARNSTFTGARVAGASIDGAGIALSGVQISAVRSGVRVERGAHDIRLTDVAVTGGQDGLVTAPATTGLVVSGLTVTDVGADGVRTFSPDARITGSTITGGTTGIDVAAGTTITNTTITGAEEGIHSRSPDPVHAAGITVDTVELGVNIAPGSPFLLTDSNVHALESVRGQVDQIGTNDLSLPPLNLLGAIGVPLVVLAIVLEELHTARQRRMGTAPGRRRPPLPAGAS</sequence>
<feature type="domain" description="Right handed beta helix" evidence="3">
    <location>
        <begin position="34"/>
        <end position="163"/>
    </location>
</feature>
<name>A0ABP9NFP1_9PSEU</name>
<evidence type="ECO:0000256" key="1">
    <source>
        <dbReference type="SAM" id="MobiDB-lite"/>
    </source>
</evidence>
<feature type="compositionally biased region" description="Basic residues" evidence="1">
    <location>
        <begin position="247"/>
        <end position="259"/>
    </location>
</feature>
<evidence type="ECO:0000256" key="2">
    <source>
        <dbReference type="SAM" id="Phobius"/>
    </source>
</evidence>
<reference evidence="5" key="1">
    <citation type="journal article" date="2019" name="Int. J. Syst. Evol. Microbiol.">
        <title>The Global Catalogue of Microorganisms (GCM) 10K type strain sequencing project: providing services to taxonomists for standard genome sequencing and annotation.</title>
        <authorList>
            <consortium name="The Broad Institute Genomics Platform"/>
            <consortium name="The Broad Institute Genome Sequencing Center for Infectious Disease"/>
            <person name="Wu L."/>
            <person name="Ma J."/>
        </authorList>
    </citation>
    <scope>NUCLEOTIDE SEQUENCE [LARGE SCALE GENOMIC DNA]</scope>
    <source>
        <strain evidence="5">JCM 18302</strain>
    </source>
</reference>
<gene>
    <name evidence="4" type="ORF">GCM10023320_11390</name>
</gene>